<feature type="compositionally biased region" description="Polar residues" evidence="1">
    <location>
        <begin position="18"/>
        <end position="28"/>
    </location>
</feature>
<protein>
    <submittedName>
        <fullName evidence="2">Uncharacterized protein</fullName>
    </submittedName>
</protein>
<feature type="region of interest" description="Disordered" evidence="1">
    <location>
        <begin position="1"/>
        <end position="28"/>
    </location>
</feature>
<dbReference type="AlphaFoldDB" id="A0A0E9TJ30"/>
<reference evidence="2" key="2">
    <citation type="journal article" date="2015" name="Fish Shellfish Immunol.">
        <title>Early steps in the European eel (Anguilla anguilla)-Vibrio vulnificus interaction in the gills: Role of the RtxA13 toxin.</title>
        <authorList>
            <person name="Callol A."/>
            <person name="Pajuelo D."/>
            <person name="Ebbesson L."/>
            <person name="Teles M."/>
            <person name="MacKenzie S."/>
            <person name="Amaro C."/>
        </authorList>
    </citation>
    <scope>NUCLEOTIDE SEQUENCE</scope>
</reference>
<evidence type="ECO:0000256" key="1">
    <source>
        <dbReference type="SAM" id="MobiDB-lite"/>
    </source>
</evidence>
<proteinExistence type="predicted"/>
<sequence length="28" mass="3076">MEETCSSRFSPRKLARTRASSTTSNGTN</sequence>
<accession>A0A0E9TJ30</accession>
<reference evidence="2" key="1">
    <citation type="submission" date="2014-11" db="EMBL/GenBank/DDBJ databases">
        <authorList>
            <person name="Amaro Gonzalez C."/>
        </authorList>
    </citation>
    <scope>NUCLEOTIDE SEQUENCE</scope>
</reference>
<organism evidence="2">
    <name type="scientific">Anguilla anguilla</name>
    <name type="common">European freshwater eel</name>
    <name type="synonym">Muraena anguilla</name>
    <dbReference type="NCBI Taxonomy" id="7936"/>
    <lineage>
        <taxon>Eukaryota</taxon>
        <taxon>Metazoa</taxon>
        <taxon>Chordata</taxon>
        <taxon>Craniata</taxon>
        <taxon>Vertebrata</taxon>
        <taxon>Euteleostomi</taxon>
        <taxon>Actinopterygii</taxon>
        <taxon>Neopterygii</taxon>
        <taxon>Teleostei</taxon>
        <taxon>Anguilliformes</taxon>
        <taxon>Anguillidae</taxon>
        <taxon>Anguilla</taxon>
    </lineage>
</organism>
<dbReference type="EMBL" id="GBXM01055115">
    <property type="protein sequence ID" value="JAH53462.1"/>
    <property type="molecule type" value="Transcribed_RNA"/>
</dbReference>
<evidence type="ECO:0000313" key="2">
    <source>
        <dbReference type="EMBL" id="JAH53462.1"/>
    </source>
</evidence>
<name>A0A0E9TJ30_ANGAN</name>